<protein>
    <submittedName>
        <fullName evidence="2">Acyl carrier protein</fullName>
    </submittedName>
</protein>
<name>A0A1H2QAD3_9BACL</name>
<dbReference type="RefSeq" id="WP_091734708.1">
    <property type="nucleotide sequence ID" value="NZ_FNNQ01000001.1"/>
</dbReference>
<proteinExistence type="predicted"/>
<dbReference type="InterPro" id="IPR009081">
    <property type="entry name" value="PP-bd_ACP"/>
</dbReference>
<dbReference type="InterPro" id="IPR036736">
    <property type="entry name" value="ACP-like_sf"/>
</dbReference>
<dbReference type="AlphaFoldDB" id="A0A1H2QAD3"/>
<evidence type="ECO:0000313" key="3">
    <source>
        <dbReference type="Proteomes" id="UP000198534"/>
    </source>
</evidence>
<dbReference type="PROSITE" id="PS50075">
    <property type="entry name" value="CARRIER"/>
    <property type="match status" value="1"/>
</dbReference>
<dbReference type="SUPFAM" id="SSF47336">
    <property type="entry name" value="ACP-like"/>
    <property type="match status" value="1"/>
</dbReference>
<evidence type="ECO:0000313" key="2">
    <source>
        <dbReference type="EMBL" id="SDW04111.1"/>
    </source>
</evidence>
<gene>
    <name evidence="2" type="ORF">SAMN05444487_101158</name>
</gene>
<dbReference type="Proteomes" id="UP000198534">
    <property type="component" value="Unassembled WGS sequence"/>
</dbReference>
<dbReference type="Gene3D" id="1.10.1200.10">
    <property type="entry name" value="ACP-like"/>
    <property type="match status" value="1"/>
</dbReference>
<dbReference type="OrthoDB" id="677810at2"/>
<sequence length="87" mass="10070">MSTHEKIRQYIESNLVTFDATEAEFTDDDNIFEKGFLNSLFAMQMLTFIETEFDLTVDNDDLDLVNFSTVNNIVRLIEKKQKGRSPA</sequence>
<dbReference type="EMBL" id="FNNQ01000001">
    <property type="protein sequence ID" value="SDW04111.1"/>
    <property type="molecule type" value="Genomic_DNA"/>
</dbReference>
<organism evidence="2 3">
    <name type="scientific">Marininema mesophilum</name>
    <dbReference type="NCBI Taxonomy" id="1048340"/>
    <lineage>
        <taxon>Bacteria</taxon>
        <taxon>Bacillati</taxon>
        <taxon>Bacillota</taxon>
        <taxon>Bacilli</taxon>
        <taxon>Bacillales</taxon>
        <taxon>Thermoactinomycetaceae</taxon>
        <taxon>Marininema</taxon>
    </lineage>
</organism>
<keyword evidence="3" id="KW-1185">Reference proteome</keyword>
<dbReference type="STRING" id="1048340.SAMN05444487_101158"/>
<reference evidence="2 3" key="1">
    <citation type="submission" date="2016-10" db="EMBL/GenBank/DDBJ databases">
        <authorList>
            <person name="de Groot N.N."/>
        </authorList>
    </citation>
    <scope>NUCLEOTIDE SEQUENCE [LARGE SCALE GENOMIC DNA]</scope>
    <source>
        <strain evidence="2 3">DSM 45610</strain>
    </source>
</reference>
<evidence type="ECO:0000259" key="1">
    <source>
        <dbReference type="PROSITE" id="PS50075"/>
    </source>
</evidence>
<accession>A0A1H2QAD3</accession>
<feature type="domain" description="Carrier" evidence="1">
    <location>
        <begin position="1"/>
        <end position="81"/>
    </location>
</feature>
<dbReference type="Pfam" id="PF00550">
    <property type="entry name" value="PP-binding"/>
    <property type="match status" value="1"/>
</dbReference>